<name>A0ABM1F394_PRICU</name>
<evidence type="ECO:0000259" key="7">
    <source>
        <dbReference type="PROSITE" id="PS50801"/>
    </source>
</evidence>
<dbReference type="Proteomes" id="UP000695022">
    <property type="component" value="Unplaced"/>
</dbReference>
<organism evidence="8 9">
    <name type="scientific">Priapulus caudatus</name>
    <name type="common">Priapulid worm</name>
    <dbReference type="NCBI Taxonomy" id="37621"/>
    <lineage>
        <taxon>Eukaryota</taxon>
        <taxon>Metazoa</taxon>
        <taxon>Ecdysozoa</taxon>
        <taxon>Scalidophora</taxon>
        <taxon>Priapulida</taxon>
        <taxon>Priapulimorpha</taxon>
        <taxon>Priapulimorphida</taxon>
        <taxon>Priapulidae</taxon>
        <taxon>Priapulus</taxon>
    </lineage>
</organism>
<accession>A0ABM1F394</accession>
<dbReference type="InterPro" id="IPR001902">
    <property type="entry name" value="SLC26A/SulP_fam"/>
</dbReference>
<dbReference type="InterPro" id="IPR036513">
    <property type="entry name" value="STAS_dom_sf"/>
</dbReference>
<dbReference type="InterPro" id="IPR011547">
    <property type="entry name" value="SLC26A/SulP_dom"/>
</dbReference>
<feature type="transmembrane region" description="Helical" evidence="6">
    <location>
        <begin position="330"/>
        <end position="349"/>
    </location>
</feature>
<keyword evidence="2 6" id="KW-0812">Transmembrane</keyword>
<keyword evidence="8" id="KW-1185">Reference proteome</keyword>
<feature type="transmembrane region" description="Helical" evidence="6">
    <location>
        <begin position="356"/>
        <end position="373"/>
    </location>
</feature>
<evidence type="ECO:0000256" key="3">
    <source>
        <dbReference type="ARBA" id="ARBA00022989"/>
    </source>
</evidence>
<feature type="transmembrane region" description="Helical" evidence="6">
    <location>
        <begin position="96"/>
        <end position="116"/>
    </location>
</feature>
<dbReference type="RefSeq" id="XP_014678915.1">
    <property type="nucleotide sequence ID" value="XM_014823429.1"/>
</dbReference>
<dbReference type="PROSITE" id="PS50801">
    <property type="entry name" value="STAS"/>
    <property type="match status" value="1"/>
</dbReference>
<evidence type="ECO:0000313" key="9">
    <source>
        <dbReference type="RefSeq" id="XP_014678915.1"/>
    </source>
</evidence>
<dbReference type="InterPro" id="IPR002645">
    <property type="entry name" value="STAS_dom"/>
</dbReference>
<feature type="transmembrane region" description="Helical" evidence="6">
    <location>
        <begin position="40"/>
        <end position="61"/>
    </location>
</feature>
<feature type="transmembrane region" description="Helical" evidence="6">
    <location>
        <begin position="256"/>
        <end position="276"/>
    </location>
</feature>
<evidence type="ECO:0000256" key="6">
    <source>
        <dbReference type="SAM" id="Phobius"/>
    </source>
</evidence>
<sequence length="606" mass="64207">MIPQGMAYAQLARLAPIHGLYASFFSLLVYALLGTSRQASVAPVAIIALMTGAVVDVYAPLVVPLAAADGNATAWNVTEDGAMAAAADGGEMTANVVVATAVTMMVGVFQLAMGALRLGFVTVYLSDALVEGFMTGAVLYIVTSQVKLLLGLRLPSRRGPFKLVLTWVDVFANIGGTDVAELVVGACSILVLFLVKEFVNKRYRRKLRVPIPIDFIVVVAATALSYAFDFAGRFGVKILEDIPTGIPAPRAPPASALAPVAADAFTIAVVSFALTISIGKSYARRHGHRVDANQELLALGVGSLVSASFRGFASAASFSRSIVQDSLRGATQVASVVAAACILVVLLAAGPLLESLPSVVLAAVIIVALRNTLDNYATPARLWRRSRADFWTWLVTYAGVVIVDVHWGLVAGIAFSMAGFVVRAQFCRAASLGRVDGGDLYRDERACKAAVDVPGVRIVRYEGALCFANAELFATRVVELTGVDPAAVVKARRKRAAMPPKPVATETPISCDDDDDDGDGDGDWKGAPGVRHVIIDCSMMAYVDMSGADALARVAAEYREAGVAVLLAHCQERLAEQLTQMAFFEKFARQDVFLSNHDAVLHCLTL</sequence>
<feature type="transmembrane region" description="Helical" evidence="6">
    <location>
        <begin position="170"/>
        <end position="195"/>
    </location>
</feature>
<feature type="compositionally biased region" description="Acidic residues" evidence="5">
    <location>
        <begin position="511"/>
        <end position="521"/>
    </location>
</feature>
<dbReference type="CDD" id="cd07042">
    <property type="entry name" value="STAS_SulP_like_sulfate_transporter"/>
    <property type="match status" value="1"/>
</dbReference>
<evidence type="ECO:0000256" key="4">
    <source>
        <dbReference type="ARBA" id="ARBA00023136"/>
    </source>
</evidence>
<dbReference type="PANTHER" id="PTHR11814">
    <property type="entry name" value="SULFATE TRANSPORTER"/>
    <property type="match status" value="1"/>
</dbReference>
<dbReference type="NCBIfam" id="TIGR00815">
    <property type="entry name" value="sulP"/>
    <property type="match status" value="1"/>
</dbReference>
<evidence type="ECO:0000256" key="1">
    <source>
        <dbReference type="ARBA" id="ARBA00004141"/>
    </source>
</evidence>
<feature type="transmembrane region" description="Helical" evidence="6">
    <location>
        <begin position="15"/>
        <end position="33"/>
    </location>
</feature>
<evidence type="ECO:0000256" key="5">
    <source>
        <dbReference type="SAM" id="MobiDB-lite"/>
    </source>
</evidence>
<feature type="transmembrane region" description="Helical" evidence="6">
    <location>
        <begin position="128"/>
        <end position="150"/>
    </location>
</feature>
<dbReference type="GeneID" id="106818757"/>
<keyword evidence="3 6" id="KW-1133">Transmembrane helix</keyword>
<dbReference type="Gene3D" id="3.30.750.24">
    <property type="entry name" value="STAS domain"/>
    <property type="match status" value="1"/>
</dbReference>
<feature type="transmembrane region" description="Helical" evidence="6">
    <location>
        <begin position="207"/>
        <end position="228"/>
    </location>
</feature>
<reference evidence="9" key="1">
    <citation type="submission" date="2025-08" db="UniProtKB">
        <authorList>
            <consortium name="RefSeq"/>
        </authorList>
    </citation>
    <scope>IDENTIFICATION</scope>
</reference>
<protein>
    <submittedName>
        <fullName evidence="9">Sulfate anion transporter 1-like</fullName>
    </submittedName>
</protein>
<dbReference type="Pfam" id="PF01740">
    <property type="entry name" value="STAS"/>
    <property type="match status" value="1"/>
</dbReference>
<dbReference type="Pfam" id="PF00916">
    <property type="entry name" value="Sulfate_transp"/>
    <property type="match status" value="1"/>
</dbReference>
<keyword evidence="4 6" id="KW-0472">Membrane</keyword>
<evidence type="ECO:0000313" key="8">
    <source>
        <dbReference type="Proteomes" id="UP000695022"/>
    </source>
</evidence>
<evidence type="ECO:0000256" key="2">
    <source>
        <dbReference type="ARBA" id="ARBA00022692"/>
    </source>
</evidence>
<proteinExistence type="predicted"/>
<feature type="domain" description="STAS" evidence="7">
    <location>
        <begin position="446"/>
        <end position="603"/>
    </location>
</feature>
<comment type="subcellular location">
    <subcellularLocation>
        <location evidence="1">Membrane</location>
        <topology evidence="1">Multi-pass membrane protein</topology>
    </subcellularLocation>
</comment>
<feature type="transmembrane region" description="Helical" evidence="6">
    <location>
        <begin position="393"/>
        <end position="422"/>
    </location>
</feature>
<dbReference type="SUPFAM" id="SSF52091">
    <property type="entry name" value="SpoIIaa-like"/>
    <property type="match status" value="1"/>
</dbReference>
<gene>
    <name evidence="9" type="primary">LOC106818757</name>
</gene>
<feature type="region of interest" description="Disordered" evidence="5">
    <location>
        <begin position="499"/>
        <end position="523"/>
    </location>
</feature>